<dbReference type="PRINTS" id="PR01490">
    <property type="entry name" value="RTXTOXIND"/>
</dbReference>
<dbReference type="InterPro" id="IPR058647">
    <property type="entry name" value="BSH_CzcB-like"/>
</dbReference>
<dbReference type="GO" id="GO:0016020">
    <property type="term" value="C:membrane"/>
    <property type="evidence" value="ECO:0007669"/>
    <property type="project" value="UniProtKB-SubCell"/>
</dbReference>
<evidence type="ECO:0000256" key="7">
    <source>
        <dbReference type="SAM" id="Phobius"/>
    </source>
</evidence>
<dbReference type="PANTHER" id="PTHR30386:SF28">
    <property type="entry name" value="EXPORTED PROTEIN"/>
    <property type="match status" value="1"/>
</dbReference>
<dbReference type="GO" id="GO:0009306">
    <property type="term" value="P:protein secretion"/>
    <property type="evidence" value="ECO:0007669"/>
    <property type="project" value="InterPro"/>
</dbReference>
<evidence type="ECO:0000259" key="8">
    <source>
        <dbReference type="Pfam" id="PF25973"/>
    </source>
</evidence>
<dbReference type="Gene3D" id="2.40.30.170">
    <property type="match status" value="1"/>
</dbReference>
<dbReference type="AlphaFoldDB" id="A0A120FFJ2"/>
<dbReference type="PANTHER" id="PTHR30386">
    <property type="entry name" value="MEMBRANE FUSION SUBUNIT OF EMRAB-TOLC MULTIDRUG EFFLUX PUMP"/>
    <property type="match status" value="1"/>
</dbReference>
<reference evidence="10 11" key="1">
    <citation type="submission" date="2015-11" db="EMBL/GenBank/DDBJ databases">
        <title>Draft Genome Sequence of the Strain BR 10423 (Rhizobium sp.) isolated from nodules of Mimosa pudica.</title>
        <authorList>
            <person name="Barauna A.C."/>
            <person name="Zilli J.E."/>
            <person name="Simoes-Araujo J.L."/>
            <person name="Reis V.M."/>
            <person name="James E.K."/>
            <person name="Reis F.B.Jr."/>
            <person name="Rouws L.F."/>
            <person name="Passos S.R."/>
            <person name="Gois S.R."/>
        </authorList>
    </citation>
    <scope>NUCLEOTIDE SEQUENCE [LARGE SCALE GENOMIC DNA]</scope>
    <source>
        <strain evidence="10 11">BR10423</strain>
    </source>
</reference>
<dbReference type="InterPro" id="IPR050739">
    <property type="entry name" value="MFP"/>
</dbReference>
<dbReference type="InterPro" id="IPR006144">
    <property type="entry name" value="Secretion_HlyD_CS"/>
</dbReference>
<comment type="caution">
    <text evidence="10">The sequence shown here is derived from an EMBL/GenBank/DDBJ whole genome shotgun (WGS) entry which is preliminary data.</text>
</comment>
<dbReference type="PROSITE" id="PS00543">
    <property type="entry name" value="HLYD_FAMILY"/>
    <property type="match status" value="1"/>
</dbReference>
<name>A0A120FFJ2_9HYPH</name>
<dbReference type="Pfam" id="PF25973">
    <property type="entry name" value="BSH_CzcB"/>
    <property type="match status" value="1"/>
</dbReference>
<feature type="transmembrane region" description="Helical" evidence="7">
    <location>
        <begin position="37"/>
        <end position="62"/>
    </location>
</feature>
<evidence type="ECO:0000256" key="6">
    <source>
        <dbReference type="ARBA" id="ARBA00023136"/>
    </source>
</evidence>
<keyword evidence="4 7" id="KW-0812">Transmembrane</keyword>
<gene>
    <name evidence="10" type="ORF">AS026_20245</name>
</gene>
<dbReference type="EMBL" id="LNCD01000132">
    <property type="protein sequence ID" value="KWV42861.1"/>
    <property type="molecule type" value="Genomic_DNA"/>
</dbReference>
<sequence length="428" mass="46269">MQKNDSGQSPAGLDPPNVFRDEVFVSQRNGLKGEVQLAIPLSFTLLGAVLFSTILTAAVFVATATYSRIEVVEGWVVPQAGLIRIQARHGGIIESLSIDDGTDVDAGSKVAMMKVTSSFQSNDVGRMLWRSAGVEIDSNREQERLSLEKLRTEQFRLSGQIGVLESALEVAKQHEQTIVQRVALLETRAARTAQLVLKGAITATDGEKAQLELLIAQQDLSEAQGTTLDLESRITDVRANLDGLPFEIKASEAKARAIDAELEQKQLKTALLNSYEVTAPVSGQVVAVPVVVGQDVAAGATLAVIVPAGSALEVELYFPSRAAGFVVAGQEVRVRYQAFPYQKFGTAKATVRSVSRTILAPGEISTPGVAPNEPAFRVRATLASSQIRAYGHQIQIRPGMLLSADLVIERRTLFEWLLDPLYAVRRLQ</sequence>
<feature type="domain" description="AprE-like beta-barrel" evidence="9">
    <location>
        <begin position="313"/>
        <end position="407"/>
    </location>
</feature>
<evidence type="ECO:0000256" key="5">
    <source>
        <dbReference type="ARBA" id="ARBA00022989"/>
    </source>
</evidence>
<evidence type="ECO:0000256" key="4">
    <source>
        <dbReference type="ARBA" id="ARBA00022692"/>
    </source>
</evidence>
<feature type="domain" description="CzcB-like barrel-sandwich hybrid" evidence="8">
    <location>
        <begin position="84"/>
        <end position="305"/>
    </location>
</feature>
<dbReference type="Pfam" id="PF26002">
    <property type="entry name" value="Beta-barrel_AprE"/>
    <property type="match status" value="1"/>
</dbReference>
<dbReference type="RefSeq" id="WP_062374526.1">
    <property type="nucleotide sequence ID" value="NZ_LNCD01000132.1"/>
</dbReference>
<dbReference type="Proteomes" id="UP000068164">
    <property type="component" value="Unassembled WGS sequence"/>
</dbReference>
<evidence type="ECO:0000256" key="3">
    <source>
        <dbReference type="ARBA" id="ARBA00022448"/>
    </source>
</evidence>
<dbReference type="InterPro" id="IPR058982">
    <property type="entry name" value="Beta-barrel_AprE"/>
</dbReference>
<organism evidence="10 11">
    <name type="scientific">Rhizobium altiplani</name>
    <dbReference type="NCBI Taxonomy" id="1864509"/>
    <lineage>
        <taxon>Bacteria</taxon>
        <taxon>Pseudomonadati</taxon>
        <taxon>Pseudomonadota</taxon>
        <taxon>Alphaproteobacteria</taxon>
        <taxon>Hyphomicrobiales</taxon>
        <taxon>Rhizobiaceae</taxon>
        <taxon>Rhizobium/Agrobacterium group</taxon>
        <taxon>Rhizobium</taxon>
    </lineage>
</organism>
<accession>A0A120FFJ2</accession>
<evidence type="ECO:0000313" key="11">
    <source>
        <dbReference type="Proteomes" id="UP000068164"/>
    </source>
</evidence>
<evidence type="ECO:0000256" key="1">
    <source>
        <dbReference type="ARBA" id="ARBA00004167"/>
    </source>
</evidence>
<keyword evidence="5 7" id="KW-1133">Transmembrane helix</keyword>
<dbReference type="OrthoDB" id="9810980at2"/>
<protein>
    <submittedName>
        <fullName evidence="10">Uncharacterized protein</fullName>
    </submittedName>
</protein>
<evidence type="ECO:0000259" key="9">
    <source>
        <dbReference type="Pfam" id="PF26002"/>
    </source>
</evidence>
<comment type="similarity">
    <text evidence="2">Belongs to the membrane fusion protein (MFP) (TC 8.A.1) family.</text>
</comment>
<keyword evidence="6 7" id="KW-0472">Membrane</keyword>
<evidence type="ECO:0000313" key="10">
    <source>
        <dbReference type="EMBL" id="KWV42861.1"/>
    </source>
</evidence>
<comment type="subcellular location">
    <subcellularLocation>
        <location evidence="1">Membrane</location>
        <topology evidence="1">Single-pass membrane protein</topology>
    </subcellularLocation>
</comment>
<keyword evidence="3" id="KW-0813">Transport</keyword>
<evidence type="ECO:0000256" key="2">
    <source>
        <dbReference type="ARBA" id="ARBA00009477"/>
    </source>
</evidence>
<keyword evidence="11" id="KW-1185">Reference proteome</keyword>
<proteinExistence type="inferred from homology"/>